<accession>A0A9D4KW92</accession>
<organism evidence="2 3">
    <name type="scientific">Dreissena polymorpha</name>
    <name type="common">Zebra mussel</name>
    <name type="synonym">Mytilus polymorpha</name>
    <dbReference type="NCBI Taxonomy" id="45954"/>
    <lineage>
        <taxon>Eukaryota</taxon>
        <taxon>Metazoa</taxon>
        <taxon>Spiralia</taxon>
        <taxon>Lophotrochozoa</taxon>
        <taxon>Mollusca</taxon>
        <taxon>Bivalvia</taxon>
        <taxon>Autobranchia</taxon>
        <taxon>Heteroconchia</taxon>
        <taxon>Euheterodonta</taxon>
        <taxon>Imparidentia</taxon>
        <taxon>Neoheterodontei</taxon>
        <taxon>Myida</taxon>
        <taxon>Dreissenoidea</taxon>
        <taxon>Dreissenidae</taxon>
        <taxon>Dreissena</taxon>
    </lineage>
</organism>
<protein>
    <submittedName>
        <fullName evidence="2">Uncharacterized protein</fullName>
    </submittedName>
</protein>
<dbReference type="Proteomes" id="UP000828390">
    <property type="component" value="Unassembled WGS sequence"/>
</dbReference>
<evidence type="ECO:0000313" key="2">
    <source>
        <dbReference type="EMBL" id="KAH3847045.1"/>
    </source>
</evidence>
<name>A0A9D4KW92_DREPO</name>
<sequence>MAHKSHKRFKFTWKNSKKVTNNVLSDVKSIFGDDGFEDGAEYNEDQTIERNALGISRTIPSKPQTRSTKSSRSQSNLTKVDVTINEHCSEEPSRTRSYFRSPGHLKPNAIDVKETENYSTCENCIAERLGRKQHRNSVSDAETPVCKNRGIHIESLITQDNPTEDPTYVERTEGQTYVEKTSNECTNLRNSMCKQHEITTDSCNGNHCPILDKHELGAKLPHALPNENDSTCWNMKHIKQEPGDVAYLINEMPRLHKENLDHIIDSGHLKTEGLNSEGGLYGVISDIKNEPFEDDTFVELWAATTDTVVDGNEELYSCEHNVGGLKIKREPATNLNTCETSCGGDSNDLIKELSDNQVGINLALPSMSLPEFLHTESTVKIEPRSPVIEAEHVLISTDVKRQANSIRDSIEDTCEINSIVQGRSMNVPHIFDNINQTESSDINNIAASQQALQTEGHLFNLHGALNVDGRVEGFVMHTMNAEAGDVGRVICTKSVHVNANVNLNNEIAGTGFSNQTCNNVKNNIPITCEISQNTDMHNLIHNVNAQEYTVQKNGDNSNTIPYFKNQRPLKTNLELYLESLVSEQREEVDDLRGNAAKNVHSGESINSFNSYLNSIEDVSDNEEVTQASKVDSSIHEHLGFCRSKNVAVINPMCPENETIADSASESTETLRIRIEDVFSLAVTRSPLENVQHLNHVSTNSVRPFCRNASNHNILDQTDPGTNDSIYQLRNGTMNGFQQSCRCNCQDSCQPNCSTNQIKYLHASARNGAEVPQLQTGSVGDTAFLNSAYVPFLPYVCGVLPHSMAFGSQLHNMVPCFYMVPPDAPMAFVHDKHKPISSWYSFNKLRPHLDHAMQANPELYRSYLSIINQIERESYLSSFVHGSQNKVETKSERDVIDLTDEMSENGIQQEENYVVNKSERNYYVDNQISNRESHDTTEDVILMRTEYLKDNKCNIALLSEICLDSPSPEAYVSHKSKTMTDMKQESPETDYEEISLPQSNGISTSKQHAVTKGVTIDLTIKESISTTISNTTVCNPKLVKTLINIKPSSSIDDGDVRMLGYGPTPNLNMDNEKRSVSELKRSNFSDKSLTINGLTVDRKSKQTKPTQKYYIPQSDNKQSSRLLLTIPDDPGSKYMKCPTLQLKKESTENVNINMPVTEIYLVRNECDLTISPQNKTGNQFKSTDTIVLPSNKTEICSTIVKYGNVNEDSQSSSPSENVEEIRKEYVDILALLPTTQTLSASECAPSTITSSNPNLKTNFACKPNTDGYTECNDLHNSSTRPSSTNYNDVFNLQISLLNRERQRKQHERIVGKNQVGDVHDVNQLKLSQHGDFPTSDSNANIRTVVSHNNFTTGNKELKNKPCTHTFTEDVISISDDDDTDERMEDETSVSKVPPLMSDKTVVASSCSNALNFVAAKRQDSSIVCLPKMNDFLIRKNETYDGCFLEKYNLNDFKITTTNAVNTNSVFKSNKLRTILNIDSKCADTKPANGNIKQIDNVQGNKIRPAQLCTVLVHVDDSANVSRRQINEVSLKNETNPDLHKSDIHTCDSILLEQNALEKDKSLIHFNTCGIEADTCKHKCTGSKKSELPINTLIADIVDVAKLSDSNSHIKVISVNSGKDGFTYNNKTQPDNHHMKHRGQVGKGMDKSEIINDNNLSSTLKLSDAADSPNKTMQQTLLILDDSSGTREHGTTLNSSCLSNTLISLDAQDSNNTHPTKAVNDNFQTEVCNEFLGKNNAILHSSGNNTSVEIEDSIRDDVHRSVKIVRSNYTNSPRNSSKYPTHLPIDDTHLQRSIDRPMVASENEVLFTATKILDMEASADDCDKNSNSYQSNVEERLLPTTYTTLSDAYFKSSSEHLQILSNTDFTTKLRTFEHENVHETSADERLNAMTNLSSNNAVNDGRSRIIKRVNASSDGKCNKIFHTVMSGTGACNVSNTGDVLRSDSVMTDNSFVSERNASVTTYPSLTFHGSSQDKSAMTFAEMTSSSDIEDQNQSNALETNVKTVSTDSSMGAILSSAMNDINFPETDSFTSYRVEEQSNPNRSLFIQLPNVTTTEAGCNSGSDVISNALCQDGDEAFKSMEQELTNAVQKPFDSELCDGDFRNKRKIGPGNTETFISNKKPKRNSEVNFKTDRLNKPQTDAKHMPHRENISSVKRILSVDSSITPQSGSMMVIDLMDVSFKQITENINTVNPMHTHTAANDVLHGNAKYILPQSKSSIAAVKLLDDGLDEQRTFPVAANSLLKPQNESLKTIQIGFATKNNYLTIRNKHSTNLFQCRSTDLRSPDSHCENATEASSRTVQEIKAVNRQSCSKTVAISLKKHLISKFNQEKHDD</sequence>
<keyword evidence="3" id="KW-1185">Reference proteome</keyword>
<gene>
    <name evidence="2" type="ORF">DPMN_089357</name>
</gene>
<feature type="region of interest" description="Disordered" evidence="1">
    <location>
        <begin position="57"/>
        <end position="78"/>
    </location>
</feature>
<feature type="region of interest" description="Disordered" evidence="1">
    <location>
        <begin position="2099"/>
        <end position="2125"/>
    </location>
</feature>
<comment type="caution">
    <text evidence="2">The sequence shown here is derived from an EMBL/GenBank/DDBJ whole genome shotgun (WGS) entry which is preliminary data.</text>
</comment>
<evidence type="ECO:0000256" key="1">
    <source>
        <dbReference type="SAM" id="MobiDB-lite"/>
    </source>
</evidence>
<evidence type="ECO:0000313" key="3">
    <source>
        <dbReference type="Proteomes" id="UP000828390"/>
    </source>
</evidence>
<feature type="region of interest" description="Disordered" evidence="1">
    <location>
        <begin position="1061"/>
        <end position="1080"/>
    </location>
</feature>
<reference evidence="2" key="1">
    <citation type="journal article" date="2019" name="bioRxiv">
        <title>The Genome of the Zebra Mussel, Dreissena polymorpha: A Resource for Invasive Species Research.</title>
        <authorList>
            <person name="McCartney M.A."/>
            <person name="Auch B."/>
            <person name="Kono T."/>
            <person name="Mallez S."/>
            <person name="Zhang Y."/>
            <person name="Obille A."/>
            <person name="Becker A."/>
            <person name="Abrahante J.E."/>
            <person name="Garbe J."/>
            <person name="Badalamenti J.P."/>
            <person name="Herman A."/>
            <person name="Mangelson H."/>
            <person name="Liachko I."/>
            <person name="Sullivan S."/>
            <person name="Sone E.D."/>
            <person name="Koren S."/>
            <person name="Silverstein K.A.T."/>
            <person name="Beckman K.B."/>
            <person name="Gohl D.M."/>
        </authorList>
    </citation>
    <scope>NUCLEOTIDE SEQUENCE</scope>
    <source>
        <strain evidence="2">Duluth1</strain>
        <tissue evidence="2">Whole animal</tissue>
    </source>
</reference>
<feature type="compositionally biased region" description="Basic and acidic residues" evidence="1">
    <location>
        <begin position="1069"/>
        <end position="1080"/>
    </location>
</feature>
<feature type="compositionally biased region" description="Low complexity" evidence="1">
    <location>
        <begin position="60"/>
        <end position="75"/>
    </location>
</feature>
<proteinExistence type="predicted"/>
<dbReference type="EMBL" id="JAIWYP010000003">
    <property type="protein sequence ID" value="KAH3847045.1"/>
    <property type="molecule type" value="Genomic_DNA"/>
</dbReference>
<reference evidence="2" key="2">
    <citation type="submission" date="2020-11" db="EMBL/GenBank/DDBJ databases">
        <authorList>
            <person name="McCartney M.A."/>
            <person name="Auch B."/>
            <person name="Kono T."/>
            <person name="Mallez S."/>
            <person name="Becker A."/>
            <person name="Gohl D.M."/>
            <person name="Silverstein K.A.T."/>
            <person name="Koren S."/>
            <person name="Bechman K.B."/>
            <person name="Herman A."/>
            <person name="Abrahante J.E."/>
            <person name="Garbe J."/>
        </authorList>
    </citation>
    <scope>NUCLEOTIDE SEQUENCE</scope>
    <source>
        <strain evidence="2">Duluth1</strain>
        <tissue evidence="2">Whole animal</tissue>
    </source>
</reference>